<dbReference type="InterPro" id="IPR012349">
    <property type="entry name" value="Split_barrel_FMN-bd"/>
</dbReference>
<dbReference type="SUPFAM" id="SSF50475">
    <property type="entry name" value="FMN-binding split barrel"/>
    <property type="match status" value="1"/>
</dbReference>
<protein>
    <submittedName>
        <fullName evidence="3">PPOX class F420-dependent oxidoreductase</fullName>
        <ecNumber evidence="3">1.-.-.-</ecNumber>
    </submittedName>
</protein>
<comment type="caution">
    <text evidence="3">The sequence shown here is derived from an EMBL/GenBank/DDBJ whole genome shotgun (WGS) entry which is preliminary data.</text>
</comment>
<dbReference type="InterPro" id="IPR011576">
    <property type="entry name" value="Pyridox_Oxase_N"/>
</dbReference>
<name>A0A4R5ANJ2_9ACTN</name>
<evidence type="ECO:0000313" key="4">
    <source>
        <dbReference type="Proteomes" id="UP000295217"/>
    </source>
</evidence>
<feature type="domain" description="Pyridoxamine 5'-phosphate oxidase N-terminal" evidence="2">
    <location>
        <begin position="5"/>
        <end position="127"/>
    </location>
</feature>
<dbReference type="OrthoDB" id="3693562at2"/>
<dbReference type="GO" id="GO:0070967">
    <property type="term" value="F:coenzyme F420 binding"/>
    <property type="evidence" value="ECO:0007669"/>
    <property type="project" value="TreeGrafter"/>
</dbReference>
<dbReference type="PANTHER" id="PTHR35176">
    <property type="entry name" value="HEME OXYGENASE HI_0854-RELATED"/>
    <property type="match status" value="1"/>
</dbReference>
<organism evidence="3 4">
    <name type="scientific">Jiangella aurantiaca</name>
    <dbReference type="NCBI Taxonomy" id="2530373"/>
    <lineage>
        <taxon>Bacteria</taxon>
        <taxon>Bacillati</taxon>
        <taxon>Actinomycetota</taxon>
        <taxon>Actinomycetes</taxon>
        <taxon>Jiangellales</taxon>
        <taxon>Jiangellaceae</taxon>
        <taxon>Jiangella</taxon>
    </lineage>
</organism>
<dbReference type="Proteomes" id="UP000295217">
    <property type="component" value="Unassembled WGS sequence"/>
</dbReference>
<dbReference type="InterPro" id="IPR024031">
    <property type="entry name" value="MSMEG_5819/OxyR"/>
</dbReference>
<dbReference type="Gene3D" id="2.30.110.10">
    <property type="entry name" value="Electron Transport, Fmn-binding Protein, Chain A"/>
    <property type="match status" value="1"/>
</dbReference>
<dbReference type="InterPro" id="IPR052019">
    <property type="entry name" value="F420H2_bilvrd_red/Heme_oxyg"/>
</dbReference>
<dbReference type="AlphaFoldDB" id="A0A4R5ANJ2"/>
<evidence type="ECO:0000313" key="3">
    <source>
        <dbReference type="EMBL" id="TDD73196.1"/>
    </source>
</evidence>
<reference evidence="3 4" key="1">
    <citation type="submission" date="2019-02" db="EMBL/GenBank/DDBJ databases">
        <title>Draft genome sequences of novel Actinobacteria.</title>
        <authorList>
            <person name="Sahin N."/>
            <person name="Ay H."/>
            <person name="Saygin H."/>
        </authorList>
    </citation>
    <scope>NUCLEOTIDE SEQUENCE [LARGE SCALE GENOMIC DNA]</scope>
    <source>
        <strain evidence="3 4">8K307</strain>
    </source>
</reference>
<dbReference type="NCBIfam" id="TIGR04023">
    <property type="entry name" value="PPOX_MSMEG_5819"/>
    <property type="match status" value="1"/>
</dbReference>
<evidence type="ECO:0000256" key="1">
    <source>
        <dbReference type="ARBA" id="ARBA00023002"/>
    </source>
</evidence>
<dbReference type="PANTHER" id="PTHR35176:SF6">
    <property type="entry name" value="HEME OXYGENASE HI_0854-RELATED"/>
    <property type="match status" value="1"/>
</dbReference>
<accession>A0A4R5ANJ2</accession>
<keyword evidence="1 3" id="KW-0560">Oxidoreductase</keyword>
<dbReference type="GO" id="GO:0016627">
    <property type="term" value="F:oxidoreductase activity, acting on the CH-CH group of donors"/>
    <property type="evidence" value="ECO:0007669"/>
    <property type="project" value="TreeGrafter"/>
</dbReference>
<sequence length="142" mass="15275">MFTEAEIAYLESQPLGRLATVGPDGRPHVTPVGVFYDPEADAVVVAGHAGTSFGTSRKFRDAQAHPEVAYVVDDLAGVDPWQPRGIEIRGTAETFAQGGEELGARITGVMPFAPAWIRIRARRVLAWGIDGDSFELSPRDVA</sequence>
<gene>
    <name evidence="3" type="ORF">E1262_01190</name>
</gene>
<dbReference type="GO" id="GO:0005829">
    <property type="term" value="C:cytosol"/>
    <property type="evidence" value="ECO:0007669"/>
    <property type="project" value="TreeGrafter"/>
</dbReference>
<dbReference type="Pfam" id="PF01243">
    <property type="entry name" value="PNPOx_N"/>
    <property type="match status" value="1"/>
</dbReference>
<dbReference type="EC" id="1.-.-.-" evidence="3"/>
<keyword evidence="4" id="KW-1185">Reference proteome</keyword>
<dbReference type="EMBL" id="SMLB01000001">
    <property type="protein sequence ID" value="TDD73196.1"/>
    <property type="molecule type" value="Genomic_DNA"/>
</dbReference>
<proteinExistence type="predicted"/>
<evidence type="ECO:0000259" key="2">
    <source>
        <dbReference type="Pfam" id="PF01243"/>
    </source>
</evidence>